<dbReference type="CDD" id="cd09627">
    <property type="entry name" value="DOMON_murB_like"/>
    <property type="match status" value="1"/>
</dbReference>
<dbReference type="Gene3D" id="2.60.40.1190">
    <property type="match status" value="1"/>
</dbReference>
<dbReference type="EMBL" id="JBHUEL010000004">
    <property type="protein sequence ID" value="MFD1766296.1"/>
    <property type="molecule type" value="Genomic_DNA"/>
</dbReference>
<keyword evidence="2" id="KW-1185">Reference proteome</keyword>
<name>A0ABW4MC68_9SPHN</name>
<dbReference type="RefSeq" id="WP_381512231.1">
    <property type="nucleotide sequence ID" value="NZ_JBHUEL010000004.1"/>
</dbReference>
<evidence type="ECO:0000313" key="2">
    <source>
        <dbReference type="Proteomes" id="UP001597215"/>
    </source>
</evidence>
<evidence type="ECO:0000313" key="1">
    <source>
        <dbReference type="EMBL" id="MFD1766296.1"/>
    </source>
</evidence>
<comment type="caution">
    <text evidence="1">The sequence shown here is derived from an EMBL/GenBank/DDBJ whole genome shotgun (WGS) entry which is preliminary data.</text>
</comment>
<gene>
    <name evidence="1" type="ORF">ACFSAG_05510</name>
</gene>
<dbReference type="Proteomes" id="UP001597215">
    <property type="component" value="Unassembled WGS sequence"/>
</dbReference>
<reference evidence="2" key="1">
    <citation type="journal article" date="2019" name="Int. J. Syst. Evol. Microbiol.">
        <title>The Global Catalogue of Microorganisms (GCM) 10K type strain sequencing project: providing services to taxonomists for standard genome sequencing and annotation.</title>
        <authorList>
            <consortium name="The Broad Institute Genomics Platform"/>
            <consortium name="The Broad Institute Genome Sequencing Center for Infectious Disease"/>
            <person name="Wu L."/>
            <person name="Ma J."/>
        </authorList>
    </citation>
    <scope>NUCLEOTIDE SEQUENCE [LARGE SCALE GENOMIC DNA]</scope>
    <source>
        <strain evidence="2">CGMCC 1.12449</strain>
    </source>
</reference>
<organism evidence="1 2">
    <name type="scientific">Sphingorhabdus buctiana</name>
    <dbReference type="NCBI Taxonomy" id="1508805"/>
    <lineage>
        <taxon>Bacteria</taxon>
        <taxon>Pseudomonadati</taxon>
        <taxon>Pseudomonadota</taxon>
        <taxon>Alphaproteobacteria</taxon>
        <taxon>Sphingomonadales</taxon>
        <taxon>Sphingomonadaceae</taxon>
        <taxon>Sphingorhabdus</taxon>
    </lineage>
</organism>
<sequence length="182" mass="20381">MAKLSMKCHPDTPAEAVRDFTVEVERRRDDQVWIRYTVEVPLDELQLDETLKPERMDGLWKTTCFEAFVKPEGSAGYCEFNFAPSGAWAAYRFSGYREGMDDLPMASIPALTKTVNESHFVLEALFALAPEHSSTEVRLAVTAVIEEANGTKSYWSLAHPHGSPDFHHPDCFTLSLPARAGT</sequence>
<proteinExistence type="predicted"/>
<accession>A0ABW4MC68</accession>
<protein>
    <submittedName>
        <fullName evidence="1">DOMON-like domain-containing protein</fullName>
    </submittedName>
</protein>